<name>A0A084GZY7_METID</name>
<evidence type="ECO:0000256" key="3">
    <source>
        <dbReference type="ARBA" id="ARBA00023163"/>
    </source>
</evidence>
<keyword evidence="6" id="KW-1185">Reference proteome</keyword>
<dbReference type="Gene3D" id="1.10.10.10">
    <property type="entry name" value="Winged helix-like DNA-binding domain superfamily/Winged helix DNA-binding domain"/>
    <property type="match status" value="1"/>
</dbReference>
<keyword evidence="3" id="KW-0804">Transcription</keyword>
<evidence type="ECO:0000256" key="1">
    <source>
        <dbReference type="ARBA" id="ARBA00023015"/>
    </source>
</evidence>
<reference evidence="5 6" key="1">
    <citation type="journal article" date="2005" name="Int. J. Syst. Evol. Microbiol.">
        <title>Bacillus cibi sp. nov., isolated from jeotgal, a traditional Korean fermented seafood.</title>
        <authorList>
            <person name="Yoon J.H."/>
            <person name="Lee C.H."/>
            <person name="Oh T.K."/>
        </authorList>
    </citation>
    <scope>NUCLEOTIDE SEQUENCE [LARGE SCALE GENOMIC DNA]</scope>
    <source>
        <strain evidence="5 6">DSM 16189</strain>
    </source>
</reference>
<dbReference type="PANTHER" id="PTHR33204:SF29">
    <property type="entry name" value="TRANSCRIPTIONAL REGULATOR"/>
    <property type="match status" value="1"/>
</dbReference>
<dbReference type="CDD" id="cd00090">
    <property type="entry name" value="HTH_ARSR"/>
    <property type="match status" value="1"/>
</dbReference>
<keyword evidence="1" id="KW-0805">Transcription regulation</keyword>
<dbReference type="InterPro" id="IPR036388">
    <property type="entry name" value="WH-like_DNA-bd_sf"/>
</dbReference>
<dbReference type="Pfam" id="PF01638">
    <property type="entry name" value="HxlR"/>
    <property type="match status" value="1"/>
</dbReference>
<dbReference type="InterPro" id="IPR036390">
    <property type="entry name" value="WH_DNA-bd_sf"/>
</dbReference>
<dbReference type="Proteomes" id="UP000028549">
    <property type="component" value="Unassembled WGS sequence"/>
</dbReference>
<dbReference type="InterPro" id="IPR011991">
    <property type="entry name" value="ArsR-like_HTH"/>
</dbReference>
<dbReference type="OrthoDB" id="9791143at2"/>
<protein>
    <submittedName>
        <fullName evidence="5">HxlR family transcriptional regulator</fullName>
    </submittedName>
</protein>
<evidence type="ECO:0000313" key="5">
    <source>
        <dbReference type="EMBL" id="KEZ52899.1"/>
    </source>
</evidence>
<dbReference type="AlphaFoldDB" id="A0A084GZY7"/>
<dbReference type="SUPFAM" id="SSF46785">
    <property type="entry name" value="Winged helix' DNA-binding domain"/>
    <property type="match status" value="1"/>
</dbReference>
<dbReference type="PROSITE" id="PS51118">
    <property type="entry name" value="HTH_HXLR"/>
    <property type="match status" value="1"/>
</dbReference>
<evidence type="ECO:0000256" key="2">
    <source>
        <dbReference type="ARBA" id="ARBA00023125"/>
    </source>
</evidence>
<gene>
    <name evidence="5" type="ORF">GS18_0208685</name>
</gene>
<organism evidence="5 6">
    <name type="scientific">Metabacillus indicus</name>
    <name type="common">Bacillus indicus</name>
    <dbReference type="NCBI Taxonomy" id="246786"/>
    <lineage>
        <taxon>Bacteria</taxon>
        <taxon>Bacillati</taxon>
        <taxon>Bacillota</taxon>
        <taxon>Bacilli</taxon>
        <taxon>Bacillales</taxon>
        <taxon>Bacillaceae</taxon>
        <taxon>Metabacillus</taxon>
    </lineage>
</organism>
<dbReference type="GO" id="GO:0003677">
    <property type="term" value="F:DNA binding"/>
    <property type="evidence" value="ECO:0007669"/>
    <property type="project" value="UniProtKB-KW"/>
</dbReference>
<evidence type="ECO:0000313" key="6">
    <source>
        <dbReference type="Proteomes" id="UP000028549"/>
    </source>
</evidence>
<dbReference type="STRING" id="246786.GS18_0208685"/>
<proteinExistence type="predicted"/>
<dbReference type="EMBL" id="JNVC02000004">
    <property type="protein sequence ID" value="KEZ52899.1"/>
    <property type="molecule type" value="Genomic_DNA"/>
</dbReference>
<dbReference type="RefSeq" id="WP_029565957.1">
    <property type="nucleotide sequence ID" value="NZ_JNVC02000004.1"/>
</dbReference>
<accession>A0A084GZY7</accession>
<keyword evidence="2" id="KW-0238">DNA-binding</keyword>
<evidence type="ECO:0000259" key="4">
    <source>
        <dbReference type="PROSITE" id="PS51118"/>
    </source>
</evidence>
<comment type="caution">
    <text evidence="5">The sequence shown here is derived from an EMBL/GenBank/DDBJ whole genome shotgun (WGS) entry which is preliminary data.</text>
</comment>
<sequence length="107" mass="12517">MDTNKVKLKCSIEYTLNKIGGKWKTVILWHLGTDGTLRYSEIQRLLTGVTHKVLSRQLKELEDDGFVERRQYNTMPPKVEYSLTSKGETLMPILQHMHVWGKENWAE</sequence>
<dbReference type="InterPro" id="IPR002577">
    <property type="entry name" value="HTH_HxlR"/>
</dbReference>
<dbReference type="PANTHER" id="PTHR33204">
    <property type="entry name" value="TRANSCRIPTIONAL REGULATOR, MARR FAMILY"/>
    <property type="match status" value="1"/>
</dbReference>
<feature type="domain" description="HTH hxlR-type" evidence="4">
    <location>
        <begin position="10"/>
        <end position="107"/>
    </location>
</feature>